<dbReference type="Gene3D" id="3.10.450.50">
    <property type="match status" value="1"/>
</dbReference>
<dbReference type="SUPFAM" id="SSF54427">
    <property type="entry name" value="NTF2-like"/>
    <property type="match status" value="1"/>
</dbReference>
<dbReference type="EMBL" id="BOMV01000026">
    <property type="protein sequence ID" value="GIE95291.1"/>
    <property type="molecule type" value="Genomic_DNA"/>
</dbReference>
<evidence type="ECO:0008006" key="3">
    <source>
        <dbReference type="Google" id="ProtNLM"/>
    </source>
</evidence>
<evidence type="ECO:0000313" key="1">
    <source>
        <dbReference type="EMBL" id="GIE95291.1"/>
    </source>
</evidence>
<accession>A0A919K292</accession>
<organism evidence="1 2">
    <name type="scientific">Paractinoplanes rishiriensis</name>
    <dbReference type="NCBI Taxonomy" id="1050105"/>
    <lineage>
        <taxon>Bacteria</taxon>
        <taxon>Bacillati</taxon>
        <taxon>Actinomycetota</taxon>
        <taxon>Actinomycetes</taxon>
        <taxon>Micromonosporales</taxon>
        <taxon>Micromonosporaceae</taxon>
        <taxon>Paractinoplanes</taxon>
    </lineage>
</organism>
<sequence length="127" mass="14331">MPQIPTVENDKETAMATTTIANDFLDTQVRLLQAGDTSALAERYAEDAVFIRFDFEARGRAEIKKMFDGYLTENPEVGDLAGVKITEDLILYQAPERLNGKQYWAVGTLYFENGLVKRQTATFVERS</sequence>
<name>A0A919K292_9ACTN</name>
<dbReference type="Proteomes" id="UP000636960">
    <property type="component" value="Unassembled WGS sequence"/>
</dbReference>
<keyword evidence="2" id="KW-1185">Reference proteome</keyword>
<comment type="caution">
    <text evidence="1">The sequence shown here is derived from an EMBL/GenBank/DDBJ whole genome shotgun (WGS) entry which is preliminary data.</text>
</comment>
<reference evidence="1" key="1">
    <citation type="submission" date="2021-01" db="EMBL/GenBank/DDBJ databases">
        <title>Whole genome shotgun sequence of Actinoplanes rishiriensis NBRC 108556.</title>
        <authorList>
            <person name="Komaki H."/>
            <person name="Tamura T."/>
        </authorList>
    </citation>
    <scope>NUCLEOTIDE SEQUENCE</scope>
    <source>
        <strain evidence="1">NBRC 108556</strain>
    </source>
</reference>
<dbReference type="AlphaFoldDB" id="A0A919K292"/>
<dbReference type="InterPro" id="IPR032710">
    <property type="entry name" value="NTF2-like_dom_sf"/>
</dbReference>
<evidence type="ECO:0000313" key="2">
    <source>
        <dbReference type="Proteomes" id="UP000636960"/>
    </source>
</evidence>
<gene>
    <name evidence="1" type="ORF">Ari01nite_27560</name>
</gene>
<proteinExistence type="predicted"/>
<protein>
    <recommendedName>
        <fullName evidence="3">SnoaL-like domain-containing protein</fullName>
    </recommendedName>
</protein>